<protein>
    <recommendedName>
        <fullName evidence="6">NADH:ubiquinone oxidoreductase intermediate-associated protein 30 domain-containing protein</fullName>
    </recommendedName>
</protein>
<evidence type="ECO:0000259" key="6">
    <source>
        <dbReference type="Pfam" id="PF08547"/>
    </source>
</evidence>
<dbReference type="GO" id="GO:0051082">
    <property type="term" value="F:unfolded protein binding"/>
    <property type="evidence" value="ECO:0007669"/>
    <property type="project" value="TreeGrafter"/>
</dbReference>
<feature type="compositionally biased region" description="Basic residues" evidence="5">
    <location>
        <begin position="341"/>
        <end position="350"/>
    </location>
</feature>
<evidence type="ECO:0000256" key="2">
    <source>
        <dbReference type="ARBA" id="ARBA00007884"/>
    </source>
</evidence>
<comment type="similarity">
    <text evidence="2">Belongs to the CIA30 family.</text>
</comment>
<dbReference type="GO" id="GO:0005739">
    <property type="term" value="C:mitochondrion"/>
    <property type="evidence" value="ECO:0007669"/>
    <property type="project" value="UniProtKB-SubCell"/>
</dbReference>
<evidence type="ECO:0000256" key="1">
    <source>
        <dbReference type="ARBA" id="ARBA00004173"/>
    </source>
</evidence>
<comment type="subcellular location">
    <subcellularLocation>
        <location evidence="1">Mitochondrion</location>
    </subcellularLocation>
</comment>
<comment type="caution">
    <text evidence="7">The sequence shown here is derived from an EMBL/GenBank/DDBJ whole genome shotgun (WGS) entry which is preliminary data.</text>
</comment>
<dbReference type="AlphaFoldDB" id="A0A9P9WIK6"/>
<dbReference type="InterPro" id="IPR039131">
    <property type="entry name" value="NDUFAF1"/>
</dbReference>
<evidence type="ECO:0000256" key="3">
    <source>
        <dbReference type="ARBA" id="ARBA00023128"/>
    </source>
</evidence>
<feature type="region of interest" description="Disordered" evidence="5">
    <location>
        <begin position="303"/>
        <end position="350"/>
    </location>
</feature>
<sequence>MMEGVGIAAWFGLKSHLGSSSPASSGVQAQAYQFIAGSRPIASTKPNRDSSTSTGVFPEAACKTSSTQTGAALLPAKMRTTAALCGKGFWGRSMDEFKRLSNIALTLEGIKGPSGPKPLHSFRDAASIADTKLMCDVDIGGYSKASLDWEPATAHEPAHARFAGSISTALPPHRPDIQRSGFAAWRTLDRPPTLFGRALWDIDMYRYLALRVKSDGRAYFVNVQTESVVPTDLHQHRLFAKRPGEWETVLIKWNDFVRTNHGFVVEPQTEILRQKVKSLGIGLTDRVPGPFELCIESMWATNDAREADSPEHEHEDEHERADAEALAEAAATSKEGQLKSKSGKKVKWSE</sequence>
<reference evidence="7" key="1">
    <citation type="submission" date="2021-03" db="EMBL/GenBank/DDBJ databases">
        <title>Revisited historic fungal species revealed as producer of novel bioactive compounds through whole genome sequencing and comparative genomics.</title>
        <authorList>
            <person name="Vignolle G.A."/>
            <person name="Hochenegger N."/>
            <person name="Mach R.L."/>
            <person name="Mach-Aigner A.R."/>
            <person name="Javad Rahimi M."/>
            <person name="Salim K.A."/>
            <person name="Chan C.M."/>
            <person name="Lim L.B.L."/>
            <person name="Cai F."/>
            <person name="Druzhinina I.S."/>
            <person name="U'Ren J.M."/>
            <person name="Derntl C."/>
        </authorList>
    </citation>
    <scope>NUCLEOTIDE SEQUENCE</scope>
    <source>
        <strain evidence="7">TUCIM 5799</strain>
    </source>
</reference>
<dbReference type="PANTHER" id="PTHR13194">
    <property type="entry name" value="COMPLEX I INTERMEDIATE-ASSOCIATED PROTEIN 30"/>
    <property type="match status" value="1"/>
</dbReference>
<feature type="compositionally biased region" description="Basic and acidic residues" evidence="5">
    <location>
        <begin position="303"/>
        <end position="323"/>
    </location>
</feature>
<dbReference type="EMBL" id="JAFIMR010000022">
    <property type="protein sequence ID" value="KAI1865255.1"/>
    <property type="molecule type" value="Genomic_DNA"/>
</dbReference>
<dbReference type="GO" id="GO:0010257">
    <property type="term" value="P:NADH dehydrogenase complex assembly"/>
    <property type="evidence" value="ECO:0007669"/>
    <property type="project" value="TreeGrafter"/>
</dbReference>
<proteinExistence type="inferred from homology"/>
<dbReference type="Proteomes" id="UP000829685">
    <property type="component" value="Unassembled WGS sequence"/>
</dbReference>
<dbReference type="InterPro" id="IPR008979">
    <property type="entry name" value="Galactose-bd-like_sf"/>
</dbReference>
<evidence type="ECO:0000256" key="4">
    <source>
        <dbReference type="ARBA" id="ARBA00023186"/>
    </source>
</evidence>
<dbReference type="SUPFAM" id="SSF49785">
    <property type="entry name" value="Galactose-binding domain-like"/>
    <property type="match status" value="1"/>
</dbReference>
<feature type="domain" description="NADH:ubiquinone oxidoreductase intermediate-associated protein 30" evidence="6">
    <location>
        <begin position="121"/>
        <end position="295"/>
    </location>
</feature>
<organism evidence="7 8">
    <name type="scientific">Neoarthrinium moseri</name>
    <dbReference type="NCBI Taxonomy" id="1658444"/>
    <lineage>
        <taxon>Eukaryota</taxon>
        <taxon>Fungi</taxon>
        <taxon>Dikarya</taxon>
        <taxon>Ascomycota</taxon>
        <taxon>Pezizomycotina</taxon>
        <taxon>Sordariomycetes</taxon>
        <taxon>Xylariomycetidae</taxon>
        <taxon>Amphisphaeriales</taxon>
        <taxon>Apiosporaceae</taxon>
        <taxon>Neoarthrinium</taxon>
    </lineage>
</organism>
<gene>
    <name evidence="7" type="ORF">JX265_008302</name>
</gene>
<evidence type="ECO:0000256" key="5">
    <source>
        <dbReference type="SAM" id="MobiDB-lite"/>
    </source>
</evidence>
<dbReference type="InterPro" id="IPR013857">
    <property type="entry name" value="NADH-UbQ_OxRdtase-assoc_prot30"/>
</dbReference>
<keyword evidence="3" id="KW-0496">Mitochondrion</keyword>
<dbReference type="GO" id="GO:0006120">
    <property type="term" value="P:mitochondrial electron transport, NADH to ubiquinone"/>
    <property type="evidence" value="ECO:0007669"/>
    <property type="project" value="TreeGrafter"/>
</dbReference>
<dbReference type="Pfam" id="PF08547">
    <property type="entry name" value="CIA30"/>
    <property type="match status" value="1"/>
</dbReference>
<evidence type="ECO:0000313" key="8">
    <source>
        <dbReference type="Proteomes" id="UP000829685"/>
    </source>
</evidence>
<evidence type="ECO:0000313" key="7">
    <source>
        <dbReference type="EMBL" id="KAI1865255.1"/>
    </source>
</evidence>
<name>A0A9P9WIK6_9PEZI</name>
<accession>A0A9P9WIK6</accession>
<dbReference type="PANTHER" id="PTHR13194:SF18">
    <property type="entry name" value="COMPLEX I INTERMEDIATE-ASSOCIATED PROTEIN 30, MITOCHONDRIAL"/>
    <property type="match status" value="1"/>
</dbReference>
<keyword evidence="4" id="KW-0143">Chaperone</keyword>
<keyword evidence="8" id="KW-1185">Reference proteome</keyword>